<dbReference type="Proteomes" id="UP000736672">
    <property type="component" value="Unassembled WGS sequence"/>
</dbReference>
<organism evidence="1 2">
    <name type="scientific">Fusarium solani</name>
    <name type="common">Filamentous fungus</name>
    <dbReference type="NCBI Taxonomy" id="169388"/>
    <lineage>
        <taxon>Eukaryota</taxon>
        <taxon>Fungi</taxon>
        <taxon>Dikarya</taxon>
        <taxon>Ascomycota</taxon>
        <taxon>Pezizomycotina</taxon>
        <taxon>Sordariomycetes</taxon>
        <taxon>Hypocreomycetidae</taxon>
        <taxon>Hypocreales</taxon>
        <taxon>Nectriaceae</taxon>
        <taxon>Fusarium</taxon>
        <taxon>Fusarium solani species complex</taxon>
    </lineage>
</organism>
<comment type="caution">
    <text evidence="1">The sequence shown here is derived from an EMBL/GenBank/DDBJ whole genome shotgun (WGS) entry which is preliminary data.</text>
</comment>
<proteinExistence type="predicted"/>
<evidence type="ECO:0000313" key="2">
    <source>
        <dbReference type="Proteomes" id="UP000736672"/>
    </source>
</evidence>
<reference evidence="1" key="1">
    <citation type="journal article" date="2021" name="Nat. Commun.">
        <title>Genetic determinants of endophytism in the Arabidopsis root mycobiome.</title>
        <authorList>
            <person name="Mesny F."/>
            <person name="Miyauchi S."/>
            <person name="Thiergart T."/>
            <person name="Pickel B."/>
            <person name="Atanasova L."/>
            <person name="Karlsson M."/>
            <person name="Huettel B."/>
            <person name="Barry K.W."/>
            <person name="Haridas S."/>
            <person name="Chen C."/>
            <person name="Bauer D."/>
            <person name="Andreopoulos W."/>
            <person name="Pangilinan J."/>
            <person name="LaButti K."/>
            <person name="Riley R."/>
            <person name="Lipzen A."/>
            <person name="Clum A."/>
            <person name="Drula E."/>
            <person name="Henrissat B."/>
            <person name="Kohler A."/>
            <person name="Grigoriev I.V."/>
            <person name="Martin F.M."/>
            <person name="Hacquard S."/>
        </authorList>
    </citation>
    <scope>NUCLEOTIDE SEQUENCE</scope>
    <source>
        <strain evidence="1">FSSC 5 MPI-SDFR-AT-0091</strain>
    </source>
</reference>
<accession>A0A9P9KQ82</accession>
<sequence>MTLLVMFGTPYLRHLSLQLAACSAAATAAIPICTILQPAQQEAAVSLFSLPYPPHHATRLHLCKHYTLFELISLEPTMRYIRNTWLASVNPPPIIGRSSSCPSKSCLGIVPGWQ</sequence>
<keyword evidence="2" id="KW-1185">Reference proteome</keyword>
<evidence type="ECO:0000313" key="1">
    <source>
        <dbReference type="EMBL" id="KAH7266501.1"/>
    </source>
</evidence>
<protein>
    <submittedName>
        <fullName evidence="1">Uncharacterized protein</fullName>
    </submittedName>
</protein>
<name>A0A9P9KQ82_FUSSL</name>
<dbReference type="EMBL" id="JAGTJS010000006">
    <property type="protein sequence ID" value="KAH7266501.1"/>
    <property type="molecule type" value="Genomic_DNA"/>
</dbReference>
<gene>
    <name evidence="1" type="ORF">B0J15DRAFT_249683</name>
</gene>
<dbReference type="AlphaFoldDB" id="A0A9P9KQ82"/>
<dbReference type="OrthoDB" id="10377775at2759"/>